<reference evidence="1 2" key="2">
    <citation type="journal article" date="2022" name="Mol. Ecol. Resour.">
        <title>The genomes of chicory, endive, great burdock and yacon provide insights into Asteraceae paleo-polyploidization history and plant inulin production.</title>
        <authorList>
            <person name="Fan W."/>
            <person name="Wang S."/>
            <person name="Wang H."/>
            <person name="Wang A."/>
            <person name="Jiang F."/>
            <person name="Liu H."/>
            <person name="Zhao H."/>
            <person name="Xu D."/>
            <person name="Zhang Y."/>
        </authorList>
    </citation>
    <scope>NUCLEOTIDE SEQUENCE [LARGE SCALE GENOMIC DNA]</scope>
    <source>
        <strain evidence="2">cv. Punajuju</strain>
        <tissue evidence="1">Leaves</tissue>
    </source>
</reference>
<gene>
    <name evidence="1" type="ORF">L2E82_10266</name>
</gene>
<sequence>MPWPPLTTVTSAAPSSPPNHILFSEQPPPSRFSGTTMNTSLNEICHLHVSSMKLVVLHDELVVRSKQQTIWFLLTALINLHLSSRMNTPFSSHKSTDITDVTYLLKLLKVDRHFGEGMRVVFEPWFVKYKVDLVFSGYVHSYECSERVSNIRYNITDGLSTLVKDPSAPVYITIGDGGNIEGIADREASFGHVLLEINNRTHALYNWHRNQDNVVVSGDSMCLKSFQLQEIGYSLPAPPPAPLPIRLYQRSSL</sequence>
<accession>A0ACB9GB63</accession>
<keyword evidence="2" id="KW-1185">Reference proteome</keyword>
<organism evidence="1 2">
    <name type="scientific">Cichorium intybus</name>
    <name type="common">Chicory</name>
    <dbReference type="NCBI Taxonomy" id="13427"/>
    <lineage>
        <taxon>Eukaryota</taxon>
        <taxon>Viridiplantae</taxon>
        <taxon>Streptophyta</taxon>
        <taxon>Embryophyta</taxon>
        <taxon>Tracheophyta</taxon>
        <taxon>Spermatophyta</taxon>
        <taxon>Magnoliopsida</taxon>
        <taxon>eudicotyledons</taxon>
        <taxon>Gunneridae</taxon>
        <taxon>Pentapetalae</taxon>
        <taxon>asterids</taxon>
        <taxon>campanulids</taxon>
        <taxon>Asterales</taxon>
        <taxon>Asteraceae</taxon>
        <taxon>Cichorioideae</taxon>
        <taxon>Cichorieae</taxon>
        <taxon>Cichoriinae</taxon>
        <taxon>Cichorium</taxon>
    </lineage>
</organism>
<dbReference type="EMBL" id="CM042010">
    <property type="protein sequence ID" value="KAI3780290.1"/>
    <property type="molecule type" value="Genomic_DNA"/>
</dbReference>
<evidence type="ECO:0000313" key="1">
    <source>
        <dbReference type="EMBL" id="KAI3780290.1"/>
    </source>
</evidence>
<evidence type="ECO:0000313" key="2">
    <source>
        <dbReference type="Proteomes" id="UP001055811"/>
    </source>
</evidence>
<proteinExistence type="predicted"/>
<comment type="caution">
    <text evidence="1">The sequence shown here is derived from an EMBL/GenBank/DDBJ whole genome shotgun (WGS) entry which is preliminary data.</text>
</comment>
<dbReference type="Proteomes" id="UP001055811">
    <property type="component" value="Linkage Group LG02"/>
</dbReference>
<name>A0ACB9GB63_CICIN</name>
<protein>
    <submittedName>
        <fullName evidence="1">Uncharacterized protein</fullName>
    </submittedName>
</protein>
<reference evidence="2" key="1">
    <citation type="journal article" date="2022" name="Mol. Ecol. Resour.">
        <title>The genomes of chicory, endive, great burdock and yacon provide insights into Asteraceae palaeo-polyploidization history and plant inulin production.</title>
        <authorList>
            <person name="Fan W."/>
            <person name="Wang S."/>
            <person name="Wang H."/>
            <person name="Wang A."/>
            <person name="Jiang F."/>
            <person name="Liu H."/>
            <person name="Zhao H."/>
            <person name="Xu D."/>
            <person name="Zhang Y."/>
        </authorList>
    </citation>
    <scope>NUCLEOTIDE SEQUENCE [LARGE SCALE GENOMIC DNA]</scope>
    <source>
        <strain evidence="2">cv. Punajuju</strain>
    </source>
</reference>